<dbReference type="AlphaFoldDB" id="A0A1J5P6H9"/>
<sequence>MIENGGAIGVGIEQVRGQRDLGGPQPLDQRIQRREQGGVGVEIDDDVGARGAGLVEEGALHRRAGLDHVMLEQPAGIVGDPQILGPDHPVEGLVFDVEMEAERRPVGDQGHQLPVGVEPAQGLIEHPGAVQIGKGETGIAEDLHAPSSRSMVSAL</sequence>
<gene>
    <name evidence="1" type="ORF">GALL_554300</name>
</gene>
<protein>
    <submittedName>
        <fullName evidence="1">Uncharacterized protein</fullName>
    </submittedName>
</protein>
<name>A0A1J5P6H9_9ZZZZ</name>
<organism evidence="1">
    <name type="scientific">mine drainage metagenome</name>
    <dbReference type="NCBI Taxonomy" id="410659"/>
    <lineage>
        <taxon>unclassified sequences</taxon>
        <taxon>metagenomes</taxon>
        <taxon>ecological metagenomes</taxon>
    </lineage>
</organism>
<proteinExistence type="predicted"/>
<reference evidence="1" key="1">
    <citation type="submission" date="2016-10" db="EMBL/GenBank/DDBJ databases">
        <title>Sequence of Gallionella enrichment culture.</title>
        <authorList>
            <person name="Poehlein A."/>
            <person name="Muehling M."/>
            <person name="Daniel R."/>
        </authorList>
    </citation>
    <scope>NUCLEOTIDE SEQUENCE</scope>
</reference>
<accession>A0A1J5P6H9</accession>
<evidence type="ECO:0000313" key="1">
    <source>
        <dbReference type="EMBL" id="OIQ63036.1"/>
    </source>
</evidence>
<dbReference type="EMBL" id="MLJW01009368">
    <property type="protein sequence ID" value="OIQ63036.1"/>
    <property type="molecule type" value="Genomic_DNA"/>
</dbReference>
<comment type="caution">
    <text evidence="1">The sequence shown here is derived from an EMBL/GenBank/DDBJ whole genome shotgun (WGS) entry which is preliminary data.</text>
</comment>